<accession>A0AAE3E9W9</accession>
<dbReference type="RefSeq" id="WP_308453411.1">
    <property type="nucleotide sequence ID" value="NZ_JAJEQR010000016.1"/>
</dbReference>
<evidence type="ECO:0000313" key="5">
    <source>
        <dbReference type="Proteomes" id="UP001198182"/>
    </source>
</evidence>
<dbReference type="AlphaFoldDB" id="A0AAE3E9W9"/>
<dbReference type="InterPro" id="IPR009057">
    <property type="entry name" value="Homeodomain-like_sf"/>
</dbReference>
<reference evidence="4" key="1">
    <citation type="submission" date="2021-10" db="EMBL/GenBank/DDBJ databases">
        <title>Anaerobic single-cell dispensing facilitates the cultivation of human gut bacteria.</title>
        <authorList>
            <person name="Afrizal A."/>
        </authorList>
    </citation>
    <scope>NUCLEOTIDE SEQUENCE</scope>
    <source>
        <strain evidence="4">CLA-AA-H215</strain>
    </source>
</reference>
<evidence type="ECO:0000313" key="4">
    <source>
        <dbReference type="EMBL" id="MCC2230773.1"/>
    </source>
</evidence>
<evidence type="ECO:0000259" key="3">
    <source>
        <dbReference type="PROSITE" id="PS50977"/>
    </source>
</evidence>
<evidence type="ECO:0000256" key="1">
    <source>
        <dbReference type="ARBA" id="ARBA00023125"/>
    </source>
</evidence>
<dbReference type="EMBL" id="JAJEQR010000016">
    <property type="protein sequence ID" value="MCC2230773.1"/>
    <property type="molecule type" value="Genomic_DNA"/>
</dbReference>
<gene>
    <name evidence="4" type="ORF">LKD81_07125</name>
</gene>
<dbReference type="SUPFAM" id="SSF46689">
    <property type="entry name" value="Homeodomain-like"/>
    <property type="match status" value="1"/>
</dbReference>
<feature type="domain" description="HTH tetR-type" evidence="3">
    <location>
        <begin position="19"/>
        <end position="79"/>
    </location>
</feature>
<dbReference type="InterPro" id="IPR039532">
    <property type="entry name" value="TetR_C_Firmicutes"/>
</dbReference>
<dbReference type="Pfam" id="PF14278">
    <property type="entry name" value="TetR_C_8"/>
    <property type="match status" value="1"/>
</dbReference>
<dbReference type="Proteomes" id="UP001198182">
    <property type="component" value="Unassembled WGS sequence"/>
</dbReference>
<dbReference type="Gene3D" id="1.10.357.10">
    <property type="entry name" value="Tetracycline Repressor, domain 2"/>
    <property type="match status" value="1"/>
</dbReference>
<sequence>MSTSNVEAVEVKKEDRRVRKTKRLLRSALTDLLKEKPIQEIKVREIADMVDINRGTFYQHYRDVYDMLNSIEDEIFIDFRTFFSNNSDSLEEEADHFFISLFTYMKENSELITVLLGPNGDPSFIERLENMVRDKCLNEWIVKYNVVNSKEFEYYYAFMVTGCIGLIRLWLNTEMVESPEEMARILERFLIRGATSVIPM</sequence>
<organism evidence="4 5">
    <name type="scientific">Hominifimenecus microfluidus</name>
    <dbReference type="NCBI Taxonomy" id="2885348"/>
    <lineage>
        <taxon>Bacteria</taxon>
        <taxon>Bacillati</taxon>
        <taxon>Bacillota</taxon>
        <taxon>Clostridia</taxon>
        <taxon>Lachnospirales</taxon>
        <taxon>Lachnospiraceae</taxon>
        <taxon>Hominifimenecus</taxon>
    </lineage>
</organism>
<proteinExistence type="predicted"/>
<keyword evidence="1 2" id="KW-0238">DNA-binding</keyword>
<evidence type="ECO:0000256" key="2">
    <source>
        <dbReference type="PROSITE-ProRule" id="PRU00335"/>
    </source>
</evidence>
<keyword evidence="5" id="KW-1185">Reference proteome</keyword>
<dbReference type="InterPro" id="IPR001647">
    <property type="entry name" value="HTH_TetR"/>
</dbReference>
<dbReference type="PANTHER" id="PTHR43479">
    <property type="entry name" value="ACREF/ENVCD OPERON REPRESSOR-RELATED"/>
    <property type="match status" value="1"/>
</dbReference>
<name>A0AAE3E9W9_9FIRM</name>
<comment type="caution">
    <text evidence="4">The sequence shown here is derived from an EMBL/GenBank/DDBJ whole genome shotgun (WGS) entry which is preliminary data.</text>
</comment>
<feature type="DNA-binding region" description="H-T-H motif" evidence="2">
    <location>
        <begin position="42"/>
        <end position="61"/>
    </location>
</feature>
<dbReference type="PROSITE" id="PS50977">
    <property type="entry name" value="HTH_TETR_2"/>
    <property type="match status" value="1"/>
</dbReference>
<dbReference type="PANTHER" id="PTHR43479:SF7">
    <property type="entry name" value="TETR-FAMILY TRANSCRIPTIONAL REGULATOR"/>
    <property type="match status" value="1"/>
</dbReference>
<dbReference type="InterPro" id="IPR050624">
    <property type="entry name" value="HTH-type_Tx_Regulator"/>
</dbReference>
<protein>
    <submittedName>
        <fullName evidence="4">TetR family transcriptional regulator C-terminal domain-containing protein</fullName>
    </submittedName>
</protein>
<dbReference type="GO" id="GO:0003677">
    <property type="term" value="F:DNA binding"/>
    <property type="evidence" value="ECO:0007669"/>
    <property type="project" value="UniProtKB-UniRule"/>
</dbReference>